<keyword evidence="4" id="KW-0520">NAD</keyword>
<feature type="disulfide bond" description="Redox-active" evidence="5">
    <location>
        <begin position="44"/>
        <end position="49"/>
    </location>
</feature>
<dbReference type="AlphaFoldDB" id="A0A8G2C6K1"/>
<evidence type="ECO:0000256" key="5">
    <source>
        <dbReference type="PIRSR" id="PIRSR000350-4"/>
    </source>
</evidence>
<comment type="caution">
    <text evidence="8">The sequence shown here is derived from an EMBL/GenBank/DDBJ whole genome shotgun (WGS) entry which is preliminary data.</text>
</comment>
<dbReference type="PRINTS" id="PR00368">
    <property type="entry name" value="FADPNR"/>
</dbReference>
<accession>A0A8G2C6K1</accession>
<gene>
    <name evidence="8" type="ORF">SAMN05660830_00034</name>
</gene>
<dbReference type="Pfam" id="PF07992">
    <property type="entry name" value="Pyr_redox_2"/>
    <property type="match status" value="1"/>
</dbReference>
<feature type="domain" description="Pyridine nucleotide-disulphide oxidoreductase dimerisation" evidence="6">
    <location>
        <begin position="340"/>
        <end position="442"/>
    </location>
</feature>
<reference evidence="8 9" key="1">
    <citation type="submission" date="2016-11" db="EMBL/GenBank/DDBJ databases">
        <authorList>
            <person name="Varghese N."/>
            <person name="Submissions S."/>
        </authorList>
    </citation>
    <scope>NUCLEOTIDE SEQUENCE [LARGE SCALE GENOMIC DNA]</scope>
    <source>
        <strain evidence="8 9">DSM 17919</strain>
    </source>
</reference>
<dbReference type="InterPro" id="IPR016156">
    <property type="entry name" value="FAD/NAD-linked_Rdtase_dimer_sf"/>
</dbReference>
<evidence type="ECO:0000256" key="1">
    <source>
        <dbReference type="ARBA" id="ARBA00007532"/>
    </source>
</evidence>
<evidence type="ECO:0000313" key="8">
    <source>
        <dbReference type="EMBL" id="SHI46698.1"/>
    </source>
</evidence>
<dbReference type="SUPFAM" id="SSF51905">
    <property type="entry name" value="FAD/NAD(P)-binding domain"/>
    <property type="match status" value="1"/>
</dbReference>
<dbReference type="Gene3D" id="3.50.50.60">
    <property type="entry name" value="FAD/NAD(P)-binding domain"/>
    <property type="match status" value="2"/>
</dbReference>
<dbReference type="SUPFAM" id="SSF55424">
    <property type="entry name" value="FAD/NAD-linked reductases, dimerisation (C-terminal) domain"/>
    <property type="match status" value="1"/>
</dbReference>
<dbReference type="EMBL" id="FQZR01000002">
    <property type="protein sequence ID" value="SHI46698.1"/>
    <property type="molecule type" value="Genomic_DNA"/>
</dbReference>
<feature type="binding site" evidence="4">
    <location>
        <position position="53"/>
    </location>
    <ligand>
        <name>FAD</name>
        <dbReference type="ChEBI" id="CHEBI:57692"/>
    </ligand>
</feature>
<feature type="binding site" evidence="4">
    <location>
        <begin position="174"/>
        <end position="181"/>
    </location>
    <ligand>
        <name>NAD(+)</name>
        <dbReference type="ChEBI" id="CHEBI:57540"/>
    </ligand>
</feature>
<proteinExistence type="inferred from homology"/>
<feature type="domain" description="FAD/NAD(P)-binding" evidence="7">
    <location>
        <begin position="8"/>
        <end position="320"/>
    </location>
</feature>
<comment type="similarity">
    <text evidence="1">Belongs to the class-I pyridine nucleotide-disulfide oxidoreductase family.</text>
</comment>
<dbReference type="PANTHER" id="PTHR43014">
    <property type="entry name" value="MERCURIC REDUCTASE"/>
    <property type="match status" value="1"/>
</dbReference>
<evidence type="ECO:0000313" key="9">
    <source>
        <dbReference type="Proteomes" id="UP000184001"/>
    </source>
</evidence>
<evidence type="ECO:0000256" key="3">
    <source>
        <dbReference type="ARBA" id="ARBA00022827"/>
    </source>
</evidence>
<dbReference type="PRINTS" id="PR00411">
    <property type="entry name" value="PNDRDTASEI"/>
</dbReference>
<dbReference type="InterPro" id="IPR036188">
    <property type="entry name" value="FAD/NAD-bd_sf"/>
</dbReference>
<dbReference type="Proteomes" id="UP000184001">
    <property type="component" value="Unassembled WGS sequence"/>
</dbReference>
<feature type="binding site" evidence="4">
    <location>
        <position position="304"/>
    </location>
    <ligand>
        <name>FAD</name>
        <dbReference type="ChEBI" id="CHEBI:57692"/>
    </ligand>
</feature>
<name>A0A8G2C6K1_9BACT</name>
<sequence>MTKVEKPDVLVIGSGPAGGAVARICSAKGKQVVVADYQPFGGTCPLRGCEPKKFLFDVTNVALRRKHMTERGLHGCIAVDWNKMMTAMAEMRDPIPSLVEQFYEKQGITGVHGKAKFLSPDTVVINRKKYQPENIVIATGATPRAVDFEGHELMISTDEFFEMKELPPRIVFVGGGFIAFELAHIAAIAGSQVDIVLRSDRFLRRFDSSLVDCMLEASRDLGIRLHTMMPPNSLKQEGNDLILSAGEDDIGFRADCVVLAAGRVAHVEELDPKKGQLELNKKGGISVNEFMQSTTNSRVYAAGDVVGNSMELTPVASMEGLVVASNILNGNNENPDYSVVPYTLFTHPPLSSVGLREEEIKANNIPYKVFEGSASGWSEYRRLGEQYPSYKIVVSRTDDTILGATINGHNSEEIINIFAFAMRTKTTVAELNKWLWAYPSFGYTIRYMLK</sequence>
<evidence type="ECO:0000259" key="7">
    <source>
        <dbReference type="Pfam" id="PF07992"/>
    </source>
</evidence>
<dbReference type="PANTHER" id="PTHR43014:SF5">
    <property type="entry name" value="GLUTATHIONE REDUCTASE (NADPH)"/>
    <property type="match status" value="1"/>
</dbReference>
<evidence type="ECO:0000256" key="2">
    <source>
        <dbReference type="ARBA" id="ARBA00022630"/>
    </source>
</evidence>
<dbReference type="InterPro" id="IPR023753">
    <property type="entry name" value="FAD/NAD-binding_dom"/>
</dbReference>
<evidence type="ECO:0000256" key="4">
    <source>
        <dbReference type="PIRSR" id="PIRSR000350-3"/>
    </source>
</evidence>
<dbReference type="PIRSF" id="PIRSF000350">
    <property type="entry name" value="Mercury_reductase_MerA"/>
    <property type="match status" value="1"/>
</dbReference>
<dbReference type="InterPro" id="IPR004099">
    <property type="entry name" value="Pyr_nucl-diS_OxRdtase_dimer"/>
</dbReference>
<keyword evidence="4" id="KW-0547">Nucleotide-binding</keyword>
<keyword evidence="2" id="KW-0285">Flavoprotein</keyword>
<dbReference type="Gene3D" id="3.30.390.30">
    <property type="match status" value="1"/>
</dbReference>
<feature type="binding site" evidence="4">
    <location>
        <position position="262"/>
    </location>
    <ligand>
        <name>NAD(+)</name>
        <dbReference type="ChEBI" id="CHEBI:57540"/>
    </ligand>
</feature>
<dbReference type="InterPro" id="IPR001100">
    <property type="entry name" value="Pyr_nuc-diS_OxRdtase"/>
</dbReference>
<dbReference type="GO" id="GO:0016491">
    <property type="term" value="F:oxidoreductase activity"/>
    <property type="evidence" value="ECO:0007669"/>
    <property type="project" value="InterPro"/>
</dbReference>
<comment type="cofactor">
    <cofactor evidence="4">
        <name>FAD</name>
        <dbReference type="ChEBI" id="CHEBI:57692"/>
    </cofactor>
    <text evidence="4">Binds 1 FAD per subunit.</text>
</comment>
<protein>
    <submittedName>
        <fullName evidence="8">Glutathione reductase (NADPH)</fullName>
    </submittedName>
</protein>
<dbReference type="GO" id="GO:0000166">
    <property type="term" value="F:nucleotide binding"/>
    <property type="evidence" value="ECO:0007669"/>
    <property type="project" value="UniProtKB-KW"/>
</dbReference>
<dbReference type="Pfam" id="PF02852">
    <property type="entry name" value="Pyr_redox_dim"/>
    <property type="match status" value="1"/>
</dbReference>
<organism evidence="8 9">
    <name type="scientific">Halodesulfovibrio aestuarii</name>
    <dbReference type="NCBI Taxonomy" id="126333"/>
    <lineage>
        <taxon>Bacteria</taxon>
        <taxon>Pseudomonadati</taxon>
        <taxon>Thermodesulfobacteriota</taxon>
        <taxon>Desulfovibrionia</taxon>
        <taxon>Desulfovibrionales</taxon>
        <taxon>Desulfovibrionaceae</taxon>
        <taxon>Halodesulfovibrio</taxon>
    </lineage>
</organism>
<evidence type="ECO:0000259" key="6">
    <source>
        <dbReference type="Pfam" id="PF02852"/>
    </source>
</evidence>
<keyword evidence="3 4" id="KW-0274">FAD</keyword>
<dbReference type="RefSeq" id="WP_020001175.1">
    <property type="nucleotide sequence ID" value="NZ_CP192219.1"/>
</dbReference>